<name>E2BEW6_HARSA</name>
<dbReference type="AlphaFoldDB" id="E2BEW6"/>
<feature type="chain" id="PRO_5003157526" evidence="2">
    <location>
        <begin position="19"/>
        <end position="197"/>
    </location>
</feature>
<feature type="compositionally biased region" description="Basic and acidic residues" evidence="1">
    <location>
        <begin position="42"/>
        <end position="54"/>
    </location>
</feature>
<feature type="compositionally biased region" description="Gly residues" evidence="1">
    <location>
        <begin position="55"/>
        <end position="68"/>
    </location>
</feature>
<reference evidence="3 4" key="1">
    <citation type="journal article" date="2010" name="Science">
        <title>Genomic comparison of the ants Camponotus floridanus and Harpegnathos saltator.</title>
        <authorList>
            <person name="Bonasio R."/>
            <person name="Zhang G."/>
            <person name="Ye C."/>
            <person name="Mutti N.S."/>
            <person name="Fang X."/>
            <person name="Qin N."/>
            <person name="Donahue G."/>
            <person name="Yang P."/>
            <person name="Li Q."/>
            <person name="Li C."/>
            <person name="Zhang P."/>
            <person name="Huang Z."/>
            <person name="Berger S.L."/>
            <person name="Reinberg D."/>
            <person name="Wang J."/>
            <person name="Liebig J."/>
        </authorList>
    </citation>
    <scope>NUCLEOTIDE SEQUENCE [LARGE SCALE GENOMIC DNA]</scope>
    <source>
        <strain evidence="3 4">R22 G/1</strain>
    </source>
</reference>
<dbReference type="Proteomes" id="UP000008237">
    <property type="component" value="Unassembled WGS sequence"/>
</dbReference>
<feature type="region of interest" description="Disordered" evidence="1">
    <location>
        <begin position="36"/>
        <end position="95"/>
    </location>
</feature>
<gene>
    <name evidence="3" type="ORF">EAI_17514</name>
</gene>
<keyword evidence="2" id="KW-0732">Signal</keyword>
<protein>
    <submittedName>
        <fullName evidence="3">Uncharacterized protein</fullName>
    </submittedName>
</protein>
<organism evidence="4">
    <name type="scientific">Harpegnathos saltator</name>
    <name type="common">Jerdon's jumping ant</name>
    <dbReference type="NCBI Taxonomy" id="610380"/>
    <lineage>
        <taxon>Eukaryota</taxon>
        <taxon>Metazoa</taxon>
        <taxon>Ecdysozoa</taxon>
        <taxon>Arthropoda</taxon>
        <taxon>Hexapoda</taxon>
        <taxon>Insecta</taxon>
        <taxon>Pterygota</taxon>
        <taxon>Neoptera</taxon>
        <taxon>Endopterygota</taxon>
        <taxon>Hymenoptera</taxon>
        <taxon>Apocrita</taxon>
        <taxon>Aculeata</taxon>
        <taxon>Formicoidea</taxon>
        <taxon>Formicidae</taxon>
        <taxon>Ponerinae</taxon>
        <taxon>Ponerini</taxon>
        <taxon>Harpegnathos</taxon>
    </lineage>
</organism>
<evidence type="ECO:0000256" key="2">
    <source>
        <dbReference type="SAM" id="SignalP"/>
    </source>
</evidence>
<evidence type="ECO:0000313" key="4">
    <source>
        <dbReference type="Proteomes" id="UP000008237"/>
    </source>
</evidence>
<dbReference type="EMBL" id="GL447881">
    <property type="protein sequence ID" value="EFN85770.1"/>
    <property type="molecule type" value="Genomic_DNA"/>
</dbReference>
<sequence>MTGLIWLTSLLKKWSVLCYIRRWVIFRLTIQQTSSFQHQNLRKQEEGAETRGGKDGGGGGAGGGGGGGEGKEGGRGGERGKNRDAPDWHEGATGGRYQALKRADLQSCKGKDNNYACPITLFPRTDLNFDSACEQSAQGRQEESVRACKQGHRARSVIGHATLNICNIHELSLHDRDLLRSNGTLASSVRTLESPST</sequence>
<feature type="compositionally biased region" description="Basic and acidic residues" evidence="1">
    <location>
        <begin position="69"/>
        <end position="90"/>
    </location>
</feature>
<proteinExistence type="predicted"/>
<feature type="signal peptide" evidence="2">
    <location>
        <begin position="1"/>
        <end position="18"/>
    </location>
</feature>
<keyword evidence="4" id="KW-1185">Reference proteome</keyword>
<evidence type="ECO:0000313" key="3">
    <source>
        <dbReference type="EMBL" id="EFN85770.1"/>
    </source>
</evidence>
<evidence type="ECO:0000256" key="1">
    <source>
        <dbReference type="SAM" id="MobiDB-lite"/>
    </source>
</evidence>
<dbReference type="InParanoid" id="E2BEW6"/>
<accession>E2BEW6</accession>